<dbReference type="Proteomes" id="UP001349343">
    <property type="component" value="Segment"/>
</dbReference>
<accession>A0ABZ0Z0W4</accession>
<name>A0ABZ0Z0W4_9CAUD</name>
<dbReference type="EMBL" id="OR769222">
    <property type="protein sequence ID" value="WQJ52833.1"/>
    <property type="molecule type" value="Genomic_DNA"/>
</dbReference>
<evidence type="ECO:0000259" key="1">
    <source>
        <dbReference type="Pfam" id="PF01755"/>
    </source>
</evidence>
<dbReference type="InterPro" id="IPR002654">
    <property type="entry name" value="Glyco_trans_25"/>
</dbReference>
<organism evidence="2 3">
    <name type="scientific">phage Lak_Megaphage_RVC_JS4_GC31</name>
    <dbReference type="NCBI Taxonomy" id="3109228"/>
    <lineage>
        <taxon>Viruses</taxon>
        <taxon>Duplodnaviria</taxon>
        <taxon>Heunggongvirae</taxon>
        <taxon>Uroviricota</taxon>
        <taxon>Caudoviricetes</taxon>
        <taxon>Caudoviricetes code 15 clade</taxon>
    </lineage>
</organism>
<evidence type="ECO:0000313" key="3">
    <source>
        <dbReference type="Proteomes" id="UP001349343"/>
    </source>
</evidence>
<evidence type="ECO:0000313" key="2">
    <source>
        <dbReference type="EMBL" id="WQJ52833.1"/>
    </source>
</evidence>
<proteinExistence type="predicted"/>
<feature type="domain" description="Glycosyl transferase family 25" evidence="1">
    <location>
        <begin position="25"/>
        <end position="142"/>
    </location>
</feature>
<sequence>MNSIIEHFLVIMNIQEILKEKFELCYVLNLSDRKDRRDNMEYQFKQMGMDDIETSVWLRYHYTTKFPYNDLIANAFNKSQRGRFTKANEYDCARNHYSIVKECYDRGFNNILVMEDDIKFLRNEQTFCTYLYNIPNDYDLLQFGGFTTDPNAKNILNESKKSYWVTHNNIPLWNASMYALSRRGMEFYIAFMNKFFWVADGPLYKAPLNHNLIKSYISTIPLVIQADKKEILSDIRNETNDKIDYNTQNMYESEVVRADYF</sequence>
<reference evidence="2 3" key="1">
    <citation type="submission" date="2023-11" db="EMBL/GenBank/DDBJ databases">
        <authorList>
            <person name="Cook R."/>
            <person name="Crisci M."/>
            <person name="Pye H."/>
            <person name="Adriaenssens E."/>
            <person name="Santini J."/>
        </authorList>
    </citation>
    <scope>NUCLEOTIDE SEQUENCE [LARGE SCALE GENOMIC DNA]</scope>
    <source>
        <strain evidence="2">Lak_Megaphage_RVC_JS4_GC31</strain>
    </source>
</reference>
<protein>
    <submittedName>
        <fullName evidence="2">Glucosyltransferase</fullName>
    </submittedName>
</protein>
<keyword evidence="3" id="KW-1185">Reference proteome</keyword>
<dbReference type="Pfam" id="PF01755">
    <property type="entry name" value="Glyco_transf_25"/>
    <property type="match status" value="1"/>
</dbReference>